<feature type="domain" description="VTC" evidence="5">
    <location>
        <begin position="1"/>
        <end position="75"/>
    </location>
</feature>
<gene>
    <name evidence="6" type="ORF">FGG08_006554</name>
</gene>
<evidence type="ECO:0000256" key="3">
    <source>
        <dbReference type="ARBA" id="ARBA00022989"/>
    </source>
</evidence>
<protein>
    <recommendedName>
        <fullName evidence="5">VTC domain-containing protein</fullName>
    </recommendedName>
</protein>
<reference evidence="6" key="1">
    <citation type="submission" date="2021-03" db="EMBL/GenBank/DDBJ databases">
        <title>Comparative genomics and phylogenomic investigation of the class Geoglossomycetes provide insights into ecological specialization and systematics.</title>
        <authorList>
            <person name="Melie T."/>
            <person name="Pirro S."/>
            <person name="Miller A.N."/>
            <person name="Quandt A."/>
        </authorList>
    </citation>
    <scope>NUCLEOTIDE SEQUENCE</scope>
    <source>
        <strain evidence="6">GBOQ0MN5Z8</strain>
    </source>
</reference>
<dbReference type="AlphaFoldDB" id="A0A9P8I1B3"/>
<dbReference type="InterPro" id="IPR018966">
    <property type="entry name" value="VTC_domain"/>
</dbReference>
<accession>A0A9P8I1B3</accession>
<dbReference type="GO" id="GO:0033254">
    <property type="term" value="C:vacuolar transporter chaperone complex"/>
    <property type="evidence" value="ECO:0007669"/>
    <property type="project" value="TreeGrafter"/>
</dbReference>
<dbReference type="Pfam" id="PF09359">
    <property type="entry name" value="VTC"/>
    <property type="match status" value="1"/>
</dbReference>
<keyword evidence="3" id="KW-1133">Transmembrane helix</keyword>
<proteinExistence type="predicted"/>
<dbReference type="InterPro" id="IPR042267">
    <property type="entry name" value="VTC_sf"/>
</dbReference>
<evidence type="ECO:0000313" key="6">
    <source>
        <dbReference type="EMBL" id="KAH0536596.1"/>
    </source>
</evidence>
<dbReference type="Gene3D" id="3.20.100.30">
    <property type="entry name" value="VTC, catalytic tunnel domain"/>
    <property type="match status" value="1"/>
</dbReference>
<dbReference type="EMBL" id="JAGHQL010000194">
    <property type="protein sequence ID" value="KAH0536596.1"/>
    <property type="molecule type" value="Genomic_DNA"/>
</dbReference>
<keyword evidence="4" id="KW-0472">Membrane</keyword>
<evidence type="ECO:0000259" key="5">
    <source>
        <dbReference type="Pfam" id="PF09359"/>
    </source>
</evidence>
<dbReference type="GO" id="GO:0006799">
    <property type="term" value="P:polyphosphate biosynthetic process"/>
    <property type="evidence" value="ECO:0007669"/>
    <property type="project" value="UniProtKB-ARBA"/>
</dbReference>
<comment type="caution">
    <text evidence="6">The sequence shown here is derived from an EMBL/GenBank/DDBJ whole genome shotgun (WGS) entry which is preliminary data.</text>
</comment>
<organism evidence="6 7">
    <name type="scientific">Glutinoglossum americanum</name>
    <dbReference type="NCBI Taxonomy" id="1670608"/>
    <lineage>
        <taxon>Eukaryota</taxon>
        <taxon>Fungi</taxon>
        <taxon>Dikarya</taxon>
        <taxon>Ascomycota</taxon>
        <taxon>Pezizomycotina</taxon>
        <taxon>Geoglossomycetes</taxon>
        <taxon>Geoglossales</taxon>
        <taxon>Geoglossaceae</taxon>
        <taxon>Glutinoglossum</taxon>
    </lineage>
</organism>
<keyword evidence="2" id="KW-0812">Transmembrane</keyword>
<dbReference type="PANTHER" id="PTHR46140">
    <property type="entry name" value="VACUOLAR TRANSPORTER CHAPERONE 1-RELATED"/>
    <property type="match status" value="1"/>
</dbReference>
<dbReference type="GO" id="GO:0012505">
    <property type="term" value="C:endomembrane system"/>
    <property type="evidence" value="ECO:0007669"/>
    <property type="project" value="UniProtKB-SubCell"/>
</dbReference>
<sequence length="75" mass="8950">MFEKKVVTYSRESEEKRFPIKPKYIMKFINSKYKMEKSIAKLEKQSGKDSAKVTQFRQATNNIQNFIKVNQLEPM</sequence>
<dbReference type="Proteomes" id="UP000698800">
    <property type="component" value="Unassembled WGS sequence"/>
</dbReference>
<dbReference type="InterPro" id="IPR051572">
    <property type="entry name" value="VTC_Complex_Subunit"/>
</dbReference>
<evidence type="ECO:0000256" key="2">
    <source>
        <dbReference type="ARBA" id="ARBA00022692"/>
    </source>
</evidence>
<feature type="non-terminal residue" evidence="6">
    <location>
        <position position="75"/>
    </location>
</feature>
<keyword evidence="7" id="KW-1185">Reference proteome</keyword>
<evidence type="ECO:0000256" key="4">
    <source>
        <dbReference type="ARBA" id="ARBA00023136"/>
    </source>
</evidence>
<evidence type="ECO:0000313" key="7">
    <source>
        <dbReference type="Proteomes" id="UP000698800"/>
    </source>
</evidence>
<dbReference type="GO" id="GO:0000329">
    <property type="term" value="C:fungal-type vacuole membrane"/>
    <property type="evidence" value="ECO:0007669"/>
    <property type="project" value="TreeGrafter"/>
</dbReference>
<comment type="subcellular location">
    <subcellularLocation>
        <location evidence="1">Endomembrane system</location>
        <topology evidence="1">Multi-pass membrane protein</topology>
    </subcellularLocation>
</comment>
<evidence type="ECO:0000256" key="1">
    <source>
        <dbReference type="ARBA" id="ARBA00004127"/>
    </source>
</evidence>
<dbReference type="PANTHER" id="PTHR46140:SF2">
    <property type="entry name" value="VACUOLAR TRANSPORTER CHAPERONE 3 COMPLEX SUBUNIT 3-RELATED"/>
    <property type="match status" value="1"/>
</dbReference>
<name>A0A9P8I1B3_9PEZI</name>